<feature type="compositionally biased region" description="Polar residues" evidence="2">
    <location>
        <begin position="451"/>
        <end position="467"/>
    </location>
</feature>
<feature type="coiled-coil region" evidence="1">
    <location>
        <begin position="357"/>
        <end position="384"/>
    </location>
</feature>
<evidence type="ECO:0000313" key="3">
    <source>
        <dbReference type="EMBL" id="CAJ0570742.1"/>
    </source>
</evidence>
<name>A0AA36CKH1_9BILA</name>
<sequence length="645" mass="72186">MSTPLETLMKMDGGDDGDSDKENKQIEFDDSSSPDSSESDRDEEASRSSTTSNTSKSLTTSSRKRRFGGGQAGAKKRSPVMRTTHCDCDIGDDTLPHFCRAFGRWIARVPITSQDAWMKLTPISLVIVYKARNYNGEIPEREFTIGVPKGCTRTNVPRISALSDGDAEQVADTPSEWFNNPANFEPYWKRVGKYYTQPCCDAFDGKHIYQLVPVSDGLAAVSRDATQTEMVDAKEEEKVQENVEEPAAMEEEKVHVKEEEKPEVVITPMEEVIEQRHEEQPEELEVAEVKTDVMLQPTLSNKMQTKTATVGINTITIDAEAKLKRQKTFAYLLNRARCAAVREQKAKARHTHLLAEIATKQAKLAALDKERADLKQEILLLETDEFDVEYESLENVWMSYASSFDLIGNEQLDVQPSIVVVDLTGDENDAVAPAKTGSTNTPVPKVEPQPQHMTPVSSRTPATTSSTMKRTFPLKRTARAFEAFVTPTSAVVKLTKGVRRERPGHDRFKTPIRCTCDFDKLLKEAGEICGGNISCIAVTTAQEFNNLDPNSPILVQCETRCSGARVLKLALPDKYDPLDPHRRPRVLPLSRNEFDTIRHTGIAWSRDMLPPIHRVPLFVNCEDPFSEWPVNNGANRHVYRVVFPG</sequence>
<reference evidence="3" key="1">
    <citation type="submission" date="2023-06" db="EMBL/GenBank/DDBJ databases">
        <authorList>
            <person name="Delattre M."/>
        </authorList>
    </citation>
    <scope>NUCLEOTIDE SEQUENCE</scope>
    <source>
        <strain evidence="3">AF72</strain>
    </source>
</reference>
<feature type="compositionally biased region" description="Basic and acidic residues" evidence="2">
    <location>
        <begin position="231"/>
        <end position="241"/>
    </location>
</feature>
<dbReference type="AlphaFoldDB" id="A0AA36CKH1"/>
<organism evidence="3 4">
    <name type="scientific">Mesorhabditis spiculigera</name>
    <dbReference type="NCBI Taxonomy" id="96644"/>
    <lineage>
        <taxon>Eukaryota</taxon>
        <taxon>Metazoa</taxon>
        <taxon>Ecdysozoa</taxon>
        <taxon>Nematoda</taxon>
        <taxon>Chromadorea</taxon>
        <taxon>Rhabditida</taxon>
        <taxon>Rhabditina</taxon>
        <taxon>Rhabditomorpha</taxon>
        <taxon>Rhabditoidea</taxon>
        <taxon>Rhabditidae</taxon>
        <taxon>Mesorhabditinae</taxon>
        <taxon>Mesorhabditis</taxon>
    </lineage>
</organism>
<dbReference type="EMBL" id="CATQJA010002460">
    <property type="protein sequence ID" value="CAJ0570742.1"/>
    <property type="molecule type" value="Genomic_DNA"/>
</dbReference>
<accession>A0AA36CKH1</accession>
<feature type="region of interest" description="Disordered" evidence="2">
    <location>
        <begin position="432"/>
        <end position="467"/>
    </location>
</feature>
<feature type="region of interest" description="Disordered" evidence="2">
    <location>
        <begin position="230"/>
        <end position="256"/>
    </location>
</feature>
<keyword evidence="1" id="KW-0175">Coiled coil</keyword>
<evidence type="ECO:0000313" key="4">
    <source>
        <dbReference type="Proteomes" id="UP001177023"/>
    </source>
</evidence>
<gene>
    <name evidence="3" type="ORF">MSPICULIGERA_LOCUS9178</name>
</gene>
<evidence type="ECO:0000256" key="1">
    <source>
        <dbReference type="SAM" id="Coils"/>
    </source>
</evidence>
<feature type="non-terminal residue" evidence="3">
    <location>
        <position position="645"/>
    </location>
</feature>
<dbReference type="Proteomes" id="UP001177023">
    <property type="component" value="Unassembled WGS sequence"/>
</dbReference>
<feature type="compositionally biased region" description="Low complexity" evidence="2">
    <location>
        <begin position="47"/>
        <end position="61"/>
    </location>
</feature>
<proteinExistence type="predicted"/>
<keyword evidence="4" id="KW-1185">Reference proteome</keyword>
<evidence type="ECO:0000256" key="2">
    <source>
        <dbReference type="SAM" id="MobiDB-lite"/>
    </source>
</evidence>
<comment type="caution">
    <text evidence="3">The sequence shown here is derived from an EMBL/GenBank/DDBJ whole genome shotgun (WGS) entry which is preliminary data.</text>
</comment>
<feature type="region of interest" description="Disordered" evidence="2">
    <location>
        <begin position="1"/>
        <end position="81"/>
    </location>
</feature>
<protein>
    <submittedName>
        <fullName evidence="3">Uncharacterized protein</fullName>
    </submittedName>
</protein>